<protein>
    <submittedName>
        <fullName evidence="1">Uncharacterized protein</fullName>
    </submittedName>
</protein>
<dbReference type="AlphaFoldDB" id="A0A0T6BQA4"/>
<dbReference type="Proteomes" id="UP000036168">
    <property type="component" value="Unassembled WGS sequence"/>
</dbReference>
<keyword evidence="4" id="KW-1185">Reference proteome</keyword>
<sequence length="160" mass="18431">MTTQKLTLSHIKEDNKKYNEKQRIELNNQFHTYIYPNFDPTRINKMIKTLISDYVEIQSKKGVKTDLGAGDLAYLYTVIEFSDIADMPKTLTAKVKMLEEVAKSEHIRTIHDSFPEESLKKVEDAANGFVEFISRAADKNADKINEDILKKVEELTQEDS</sequence>
<gene>
    <name evidence="1" type="ORF">AB447_216910</name>
    <name evidence="2" type="ORF">P8828_21630</name>
</gene>
<dbReference type="Proteomes" id="UP001341297">
    <property type="component" value="Unassembled WGS sequence"/>
</dbReference>
<accession>A0A0T6BQA4</accession>
<reference evidence="1 3" key="1">
    <citation type="journal article" date="2015" name="Int. J. Syst. Evol. Microbiol.">
        <title>Bacillus glycinifermentans sp. nov., isolated from fermented soybean paste.</title>
        <authorList>
            <person name="Kim S.J."/>
            <person name="Dunlap C.A."/>
            <person name="Kwon S.W."/>
            <person name="Rooney A.P."/>
        </authorList>
    </citation>
    <scope>NUCLEOTIDE SEQUENCE [LARGE SCALE GENOMIC DNA]</scope>
    <source>
        <strain evidence="1 3">GO-13</strain>
    </source>
</reference>
<reference evidence="2 4" key="3">
    <citation type="submission" date="2023-03" db="EMBL/GenBank/DDBJ databases">
        <title>Agriculturally important microbes genome sequencing.</title>
        <authorList>
            <person name="Dunlap C."/>
        </authorList>
    </citation>
    <scope>NUCLEOTIDE SEQUENCE [LARGE SCALE GENOMIC DNA]</scope>
    <source>
        <strain evidence="2 4">CBP-3203</strain>
    </source>
</reference>
<proteinExistence type="predicted"/>
<dbReference type="RefSeq" id="WP_057957571.1">
    <property type="nucleotide sequence ID" value="NZ_JARRTL010000030.1"/>
</dbReference>
<evidence type="ECO:0000313" key="3">
    <source>
        <dbReference type="Proteomes" id="UP000036168"/>
    </source>
</evidence>
<comment type="caution">
    <text evidence="1">The sequence shown here is derived from an EMBL/GenBank/DDBJ whole genome shotgun (WGS) entry which is preliminary data.</text>
</comment>
<dbReference type="STRING" id="1664069.BGLY_1937"/>
<name>A0A0T6BQA4_9BACI</name>
<organism evidence="1 3">
    <name type="scientific">Bacillus glycinifermentans</name>
    <dbReference type="NCBI Taxonomy" id="1664069"/>
    <lineage>
        <taxon>Bacteria</taxon>
        <taxon>Bacillati</taxon>
        <taxon>Bacillota</taxon>
        <taxon>Bacilli</taxon>
        <taxon>Bacillales</taxon>
        <taxon>Bacillaceae</taxon>
        <taxon>Bacillus</taxon>
    </lineage>
</organism>
<reference evidence="1" key="2">
    <citation type="submission" date="2015-10" db="EMBL/GenBank/DDBJ databases">
        <authorList>
            <person name="Gilbert D.G."/>
        </authorList>
    </citation>
    <scope>NUCLEOTIDE SEQUENCE</scope>
    <source>
        <strain evidence="1">GO-13</strain>
    </source>
</reference>
<evidence type="ECO:0000313" key="4">
    <source>
        <dbReference type="Proteomes" id="UP001341297"/>
    </source>
</evidence>
<evidence type="ECO:0000313" key="2">
    <source>
        <dbReference type="EMBL" id="MEC0487358.1"/>
    </source>
</evidence>
<evidence type="ECO:0000313" key="1">
    <source>
        <dbReference type="EMBL" id="KRT93789.1"/>
    </source>
</evidence>
<dbReference type="EMBL" id="JARRTL010000030">
    <property type="protein sequence ID" value="MEC0487358.1"/>
    <property type="molecule type" value="Genomic_DNA"/>
</dbReference>
<dbReference type="EMBL" id="LECW02000016">
    <property type="protein sequence ID" value="KRT93789.1"/>
    <property type="molecule type" value="Genomic_DNA"/>
</dbReference>
<dbReference type="OrthoDB" id="2916470at2"/>